<proteinExistence type="predicted"/>
<dbReference type="InterPro" id="IPR000999">
    <property type="entry name" value="RNase_III_dom"/>
</dbReference>
<dbReference type="RefSeq" id="XP_007873493.1">
    <property type="nucleotide sequence ID" value="XM_007875302.1"/>
</dbReference>
<feature type="domain" description="RNase III" evidence="1">
    <location>
        <begin position="4"/>
        <end position="141"/>
    </location>
</feature>
<evidence type="ECO:0000313" key="2">
    <source>
        <dbReference type="EMBL" id="EMR10283.1"/>
    </source>
</evidence>
<protein>
    <recommendedName>
        <fullName evidence="1">RNase III domain-containing protein</fullName>
    </recommendedName>
</protein>
<dbReference type="STRING" id="1069680.M7NNN0"/>
<organism evidence="2 3">
    <name type="scientific">Pneumocystis murina (strain B123)</name>
    <name type="common">Mouse pneumocystis pneumonia agent</name>
    <name type="synonym">Pneumocystis carinii f. sp. muris</name>
    <dbReference type="NCBI Taxonomy" id="1069680"/>
    <lineage>
        <taxon>Eukaryota</taxon>
        <taxon>Fungi</taxon>
        <taxon>Dikarya</taxon>
        <taxon>Ascomycota</taxon>
        <taxon>Taphrinomycotina</taxon>
        <taxon>Pneumocystomycetes</taxon>
        <taxon>Pneumocystaceae</taxon>
        <taxon>Pneumocystis</taxon>
    </lineage>
</organism>
<dbReference type="CDD" id="cd00593">
    <property type="entry name" value="RIBOc"/>
    <property type="match status" value="1"/>
</dbReference>
<gene>
    <name evidence="2" type="ORF">PNEG_01546</name>
</gene>
<keyword evidence="3" id="KW-1185">Reference proteome</keyword>
<evidence type="ECO:0000313" key="3">
    <source>
        <dbReference type="Proteomes" id="UP000011958"/>
    </source>
</evidence>
<dbReference type="OMA" id="PRRAIWH"/>
<dbReference type="VEuPathDB" id="FungiDB:PNEG_01546"/>
<dbReference type="HOGENOM" id="CLU_1603437_0_0_1"/>
<dbReference type="InterPro" id="IPR036389">
    <property type="entry name" value="RNase_III_sf"/>
</dbReference>
<comment type="caution">
    <text evidence="2">The sequence shown here is derived from an EMBL/GenBank/DDBJ whole genome shotgun (WGS) entry which is preliminary data.</text>
</comment>
<dbReference type="PANTHER" id="PTHR28160:SF1">
    <property type="entry name" value="LARGE RIBOSOMAL SUBUNIT PROTEIN ML57"/>
    <property type="match status" value="1"/>
</dbReference>
<dbReference type="Gene3D" id="1.10.1520.10">
    <property type="entry name" value="Ribonuclease III domain"/>
    <property type="match status" value="1"/>
</dbReference>
<dbReference type="SUPFAM" id="SSF69065">
    <property type="entry name" value="RNase III domain-like"/>
    <property type="match status" value="1"/>
</dbReference>
<dbReference type="Pfam" id="PF14622">
    <property type="entry name" value="Ribonucleas_3_3"/>
    <property type="match status" value="1"/>
</dbReference>
<dbReference type="EMBL" id="AFWA02000004">
    <property type="protein sequence ID" value="EMR10283.1"/>
    <property type="molecule type" value="Genomic_DNA"/>
</dbReference>
<dbReference type="InterPro" id="IPR040030">
    <property type="entry name" value="Ribosomal_mL57"/>
</dbReference>
<dbReference type="GeneID" id="19895241"/>
<sequence length="166" mass="19533">MNSFENILKFYSRLFNMDEKEIELFLPRDLLWQTLTHKTYFHGKYPYNEKLAFQGRFVLKFHISLKIVESISIDKNNDIFTLEKIEEFISPETLGPLALEYGILEVLRWKPAYKDIMKSGLLKVASESLCAIVGAIFLHRGGAVTKKFIEEKIFIKNNRLEFNNYK</sequence>
<dbReference type="GO" id="GO:0004525">
    <property type="term" value="F:ribonuclease III activity"/>
    <property type="evidence" value="ECO:0007669"/>
    <property type="project" value="InterPro"/>
</dbReference>
<dbReference type="GO" id="GO:0005762">
    <property type="term" value="C:mitochondrial large ribosomal subunit"/>
    <property type="evidence" value="ECO:0007669"/>
    <property type="project" value="InterPro"/>
</dbReference>
<name>M7NNN0_PNEMU</name>
<dbReference type="PANTHER" id="PTHR28160">
    <property type="entry name" value="54S RIBOSOMAL PROTEIN L15, MITOCHONDRIAL"/>
    <property type="match status" value="1"/>
</dbReference>
<evidence type="ECO:0000259" key="1">
    <source>
        <dbReference type="PROSITE" id="PS50142"/>
    </source>
</evidence>
<dbReference type="PROSITE" id="PS50142">
    <property type="entry name" value="RNASE_3_2"/>
    <property type="match status" value="1"/>
</dbReference>
<accession>M7NNN0</accession>
<dbReference type="OrthoDB" id="2281895at2759"/>
<dbReference type="AlphaFoldDB" id="M7NNN0"/>
<dbReference type="GO" id="GO:0003735">
    <property type="term" value="F:structural constituent of ribosome"/>
    <property type="evidence" value="ECO:0007669"/>
    <property type="project" value="InterPro"/>
</dbReference>
<dbReference type="Proteomes" id="UP000011958">
    <property type="component" value="Unassembled WGS sequence"/>
</dbReference>
<reference evidence="3" key="1">
    <citation type="journal article" date="2016" name="Nat. Commun.">
        <title>Genome analysis of three Pneumocystis species reveals adaptation mechanisms to life exclusively in mammalian hosts.</title>
        <authorList>
            <person name="Ma L."/>
            <person name="Chen Z."/>
            <person name="Huang D.W."/>
            <person name="Kutty G."/>
            <person name="Ishihara M."/>
            <person name="Wang H."/>
            <person name="Abouelleil A."/>
            <person name="Bishop L."/>
            <person name="Davey E."/>
            <person name="Deng R."/>
            <person name="Deng X."/>
            <person name="Fan L."/>
            <person name="Fantoni G."/>
            <person name="Fitzgerald M."/>
            <person name="Gogineni E."/>
            <person name="Goldberg J.M."/>
            <person name="Handley G."/>
            <person name="Hu X."/>
            <person name="Huber C."/>
            <person name="Jiao X."/>
            <person name="Jones K."/>
            <person name="Levin J.Z."/>
            <person name="Liu Y."/>
            <person name="Macdonald P."/>
            <person name="Melnikov A."/>
            <person name="Raley C."/>
            <person name="Sassi M."/>
            <person name="Sherman B.T."/>
            <person name="Song X."/>
            <person name="Sykes S."/>
            <person name="Tran B."/>
            <person name="Walsh L."/>
            <person name="Xia Y."/>
            <person name="Yang J."/>
            <person name="Young S."/>
            <person name="Zeng Q."/>
            <person name="Zheng X."/>
            <person name="Stephens R."/>
            <person name="Nusbaum C."/>
            <person name="Birren B.W."/>
            <person name="Azadi P."/>
            <person name="Lempicki R.A."/>
            <person name="Cuomo C.A."/>
            <person name="Kovacs J.A."/>
        </authorList>
    </citation>
    <scope>NUCLEOTIDE SEQUENCE [LARGE SCALE GENOMIC DNA]</scope>
    <source>
        <strain evidence="3">B123</strain>
    </source>
</reference>
<dbReference type="GO" id="GO:0032543">
    <property type="term" value="P:mitochondrial translation"/>
    <property type="evidence" value="ECO:0007669"/>
    <property type="project" value="InterPro"/>
</dbReference>
<dbReference type="eggNOG" id="ENOG502RXWY">
    <property type="taxonomic scope" value="Eukaryota"/>
</dbReference>
<dbReference type="GO" id="GO:0006396">
    <property type="term" value="P:RNA processing"/>
    <property type="evidence" value="ECO:0007669"/>
    <property type="project" value="InterPro"/>
</dbReference>